<sequence length="341" mass="37196">MLAARPLRIASVPSGHVYVRHLSPPEGDSRVVRLPDAVVPGAPPGQWWPPPMLDPEWVVEHAAEFDVLHVHFGFDDRTPSHLRALVDSLRAAGRPLVLTVHDLRNPHHLDPAQHAAALDVLVPAASRVITLTTGAAAEIARRWGRTAAVVPHPNVVDPTRAALPRPGHEGFVVGVHVKSKRANSDPEAVARALAEVVASLPGVRLRVDAHDDDGGRAVAARLDDLDVRVHRPFSDDELWDYLSGLDVSVLPYRFGTHSGWLEACSDLGTTVVAPDCGYYAEQSPCLLYRHDESELDTASLTAAVRTAYEQRPFWQADPSYRAVQRREIADAHAHIYALAVA</sequence>
<evidence type="ECO:0000313" key="5">
    <source>
        <dbReference type="Proteomes" id="UP000199051"/>
    </source>
</evidence>
<evidence type="ECO:0000313" key="4">
    <source>
        <dbReference type="EMBL" id="SES45241.1"/>
    </source>
</evidence>
<keyword evidence="1" id="KW-0328">Glycosyltransferase</keyword>
<dbReference type="Gene3D" id="3.40.50.2000">
    <property type="entry name" value="Glycogen Phosphorylase B"/>
    <property type="match status" value="2"/>
</dbReference>
<dbReference type="STRING" id="155974.SAMN04487818_11546"/>
<evidence type="ECO:0000256" key="2">
    <source>
        <dbReference type="ARBA" id="ARBA00022679"/>
    </source>
</evidence>
<keyword evidence="5" id="KW-1185">Reference proteome</keyword>
<accession>A0A1H9XGT1</accession>
<name>A0A1H9XGT1_9PSEU</name>
<proteinExistence type="predicted"/>
<dbReference type="GO" id="GO:0016757">
    <property type="term" value="F:glycosyltransferase activity"/>
    <property type="evidence" value="ECO:0007669"/>
    <property type="project" value="UniProtKB-KW"/>
</dbReference>
<keyword evidence="2 4" id="KW-0808">Transferase</keyword>
<evidence type="ECO:0000259" key="3">
    <source>
        <dbReference type="Pfam" id="PF13439"/>
    </source>
</evidence>
<dbReference type="InterPro" id="IPR028098">
    <property type="entry name" value="Glyco_trans_4-like_N"/>
</dbReference>
<dbReference type="Proteomes" id="UP000199051">
    <property type="component" value="Unassembled WGS sequence"/>
</dbReference>
<gene>
    <name evidence="4" type="ORF">SAMN04487818_11546</name>
</gene>
<evidence type="ECO:0000256" key="1">
    <source>
        <dbReference type="ARBA" id="ARBA00022676"/>
    </source>
</evidence>
<dbReference type="SUPFAM" id="SSF53756">
    <property type="entry name" value="UDP-Glycosyltransferase/glycogen phosphorylase"/>
    <property type="match status" value="1"/>
</dbReference>
<protein>
    <submittedName>
        <fullName evidence="4">Glycosyltransferase involved in cell wall bisynthesis</fullName>
    </submittedName>
</protein>
<dbReference type="AlphaFoldDB" id="A0A1H9XGT1"/>
<reference evidence="5" key="1">
    <citation type="submission" date="2016-10" db="EMBL/GenBank/DDBJ databases">
        <authorList>
            <person name="Varghese N."/>
            <person name="Submissions S."/>
        </authorList>
    </citation>
    <scope>NUCLEOTIDE SEQUENCE [LARGE SCALE GENOMIC DNA]</scope>
    <source>
        <strain evidence="5">DSM 44260</strain>
    </source>
</reference>
<feature type="domain" description="Glycosyltransferase subfamily 4-like N-terminal" evidence="3">
    <location>
        <begin position="16"/>
        <end position="160"/>
    </location>
</feature>
<organism evidence="4 5">
    <name type="scientific">Actinokineospora terrae</name>
    <dbReference type="NCBI Taxonomy" id="155974"/>
    <lineage>
        <taxon>Bacteria</taxon>
        <taxon>Bacillati</taxon>
        <taxon>Actinomycetota</taxon>
        <taxon>Actinomycetes</taxon>
        <taxon>Pseudonocardiales</taxon>
        <taxon>Pseudonocardiaceae</taxon>
        <taxon>Actinokineospora</taxon>
    </lineage>
</organism>
<dbReference type="Pfam" id="PF13439">
    <property type="entry name" value="Glyco_transf_4"/>
    <property type="match status" value="1"/>
</dbReference>
<dbReference type="EMBL" id="FOGI01000015">
    <property type="protein sequence ID" value="SES45241.1"/>
    <property type="molecule type" value="Genomic_DNA"/>
</dbReference>